<proteinExistence type="predicted"/>
<name>F9RV47_9VIBR</name>
<sequence>MNFTLIAQVLCAQAQPSYVACFDATAVLLVTGERDDA</sequence>
<protein>
    <submittedName>
        <fullName evidence="1">Uncharacterized protein</fullName>
    </submittedName>
</protein>
<accession>F9RV47</accession>
<comment type="caution">
    <text evidence="1">The sequence shown here is derived from an EMBL/GenBank/DDBJ whole genome shotgun (WGS) entry which is preliminary data.</text>
</comment>
<dbReference type="AlphaFoldDB" id="F9RV47"/>
<reference evidence="1 2" key="1">
    <citation type="journal article" date="2012" name="Int. J. Syst. Evol. Microbiol.">
        <title>Vibrio caribbeanicus sp. nov., isolated from the marine sponge Scleritoderma cyanea.</title>
        <authorList>
            <person name="Hoffmann M."/>
            <person name="Monday S.R."/>
            <person name="Allard M.W."/>
            <person name="Strain E.A."/>
            <person name="Whittaker P."/>
            <person name="Naum M."/>
            <person name="McCarthy P.J."/>
            <person name="Lopez J.V."/>
            <person name="Fischer M."/>
            <person name="Brown E.W."/>
        </authorList>
    </citation>
    <scope>NUCLEOTIDE SEQUENCE [LARGE SCALE GENOMIC DNA]</scope>
    <source>
        <strain evidence="1 2">LMG 19158</strain>
    </source>
</reference>
<dbReference type="Proteomes" id="UP000004349">
    <property type="component" value="Unassembled WGS sequence"/>
</dbReference>
<dbReference type="eggNOG" id="ENOG5031Q22">
    <property type="taxonomic scope" value="Bacteria"/>
</dbReference>
<evidence type="ECO:0000313" key="2">
    <source>
        <dbReference type="Proteomes" id="UP000004349"/>
    </source>
</evidence>
<evidence type="ECO:0000313" key="1">
    <source>
        <dbReference type="EMBL" id="EGU29771.1"/>
    </source>
</evidence>
<organism evidence="1 2">
    <name type="scientific">Vibrio scophthalmi LMG 19158</name>
    <dbReference type="NCBI Taxonomy" id="870967"/>
    <lineage>
        <taxon>Bacteria</taxon>
        <taxon>Pseudomonadati</taxon>
        <taxon>Pseudomonadota</taxon>
        <taxon>Gammaproteobacteria</taxon>
        <taxon>Vibrionales</taxon>
        <taxon>Vibrionaceae</taxon>
        <taxon>Vibrio</taxon>
    </lineage>
</organism>
<gene>
    <name evidence="1" type="ORF">VIS19158_16121</name>
</gene>
<dbReference type="EMBL" id="AFWE01000223">
    <property type="protein sequence ID" value="EGU29771.1"/>
    <property type="molecule type" value="Genomic_DNA"/>
</dbReference>